<dbReference type="GO" id="GO:0016052">
    <property type="term" value="P:carbohydrate catabolic process"/>
    <property type="evidence" value="ECO:0007669"/>
    <property type="project" value="InterPro"/>
</dbReference>
<dbReference type="SUPFAM" id="SSF51445">
    <property type="entry name" value="(Trans)glycosidases"/>
    <property type="match status" value="1"/>
</dbReference>
<gene>
    <name evidence="12" type="ORF">HINF_LOCUS56782</name>
    <name evidence="11" type="ORF">HINF_LOCUS65099</name>
</gene>
<dbReference type="GO" id="GO:0004556">
    <property type="term" value="F:alpha-amylase activity"/>
    <property type="evidence" value="ECO:0007669"/>
    <property type="project" value="InterPro"/>
</dbReference>
<dbReference type="EMBL" id="CATOUU010001178">
    <property type="protein sequence ID" value="CAI9977454.1"/>
    <property type="molecule type" value="Genomic_DNA"/>
</dbReference>
<evidence type="ECO:0000256" key="1">
    <source>
        <dbReference type="ARBA" id="ARBA00001913"/>
    </source>
</evidence>
<keyword evidence="8" id="KW-0326">Glycosidase</keyword>
<dbReference type="Pfam" id="PF09260">
    <property type="entry name" value="A_amylase_dom_C"/>
    <property type="match status" value="1"/>
</dbReference>
<dbReference type="Pfam" id="PF00128">
    <property type="entry name" value="Alpha-amylase"/>
    <property type="match status" value="1"/>
</dbReference>
<dbReference type="InterPro" id="IPR015340">
    <property type="entry name" value="A_amylase_C_dom"/>
</dbReference>
<dbReference type="PANTHER" id="PTHR10357">
    <property type="entry name" value="ALPHA-AMYLASE FAMILY MEMBER"/>
    <property type="match status" value="1"/>
</dbReference>
<name>A0AA86V1X1_9EUKA</name>
<keyword evidence="5" id="KW-1015">Disulfide bond</keyword>
<keyword evidence="6" id="KW-0325">Glycoprotein</keyword>
<evidence type="ECO:0000313" key="11">
    <source>
        <dbReference type="EMBL" id="CAI9977454.1"/>
    </source>
</evidence>
<keyword evidence="13" id="KW-1185">Reference proteome</keyword>
<dbReference type="GO" id="GO:0005509">
    <property type="term" value="F:calcium ion binding"/>
    <property type="evidence" value="ECO:0007669"/>
    <property type="project" value="InterPro"/>
</dbReference>
<feature type="domain" description="Alpha-amylase" evidence="10">
    <location>
        <begin position="128"/>
        <end position="199"/>
    </location>
</feature>
<protein>
    <submittedName>
        <fullName evidence="11">Alpha amylase</fullName>
    </submittedName>
    <submittedName>
        <fullName evidence="12">Alpha_amylase</fullName>
    </submittedName>
</protein>
<dbReference type="PANTHER" id="PTHR10357:SF215">
    <property type="entry name" value="ALPHA-AMYLASE 1"/>
    <property type="match status" value="1"/>
</dbReference>
<organism evidence="11">
    <name type="scientific">Hexamita inflata</name>
    <dbReference type="NCBI Taxonomy" id="28002"/>
    <lineage>
        <taxon>Eukaryota</taxon>
        <taxon>Metamonada</taxon>
        <taxon>Diplomonadida</taxon>
        <taxon>Hexamitidae</taxon>
        <taxon>Hexamitinae</taxon>
        <taxon>Hexamita</taxon>
    </lineage>
</organism>
<evidence type="ECO:0000313" key="12">
    <source>
        <dbReference type="EMBL" id="CAL6074566.1"/>
    </source>
</evidence>
<dbReference type="InterPro" id="IPR006047">
    <property type="entry name" value="GH13_cat_dom"/>
</dbReference>
<keyword evidence="2" id="KW-0479">Metal-binding</keyword>
<keyword evidence="3" id="KW-0732">Signal</keyword>
<proteinExistence type="predicted"/>
<reference evidence="12 13" key="2">
    <citation type="submission" date="2024-07" db="EMBL/GenBank/DDBJ databases">
        <authorList>
            <person name="Akdeniz Z."/>
        </authorList>
    </citation>
    <scope>NUCLEOTIDE SEQUENCE [LARGE SCALE GENOMIC DNA]</scope>
</reference>
<evidence type="ECO:0000256" key="6">
    <source>
        <dbReference type="ARBA" id="ARBA00023180"/>
    </source>
</evidence>
<keyword evidence="7" id="KW-0119">Carbohydrate metabolism</keyword>
<evidence type="ECO:0000256" key="4">
    <source>
        <dbReference type="ARBA" id="ARBA00022801"/>
    </source>
</evidence>
<dbReference type="Gene3D" id="3.20.20.80">
    <property type="entry name" value="Glycosidases"/>
    <property type="match status" value="1"/>
</dbReference>
<dbReference type="SUPFAM" id="SSF51011">
    <property type="entry name" value="Glycosyl hydrolase domain"/>
    <property type="match status" value="1"/>
</dbReference>
<dbReference type="Proteomes" id="UP001642409">
    <property type="component" value="Unassembled WGS sequence"/>
</dbReference>
<evidence type="ECO:0000259" key="10">
    <source>
        <dbReference type="Pfam" id="PF09260"/>
    </source>
</evidence>
<dbReference type="InterPro" id="IPR017853">
    <property type="entry name" value="GH"/>
</dbReference>
<sequence>MNFLSQAFEQAALTFGDNVKDLGIYLDNHDTDRFLSSCGKDPMKFLSGVALQHTWIGIPVLYYGTEQEMYGSNNFANENAEKMWGPQSYNQSSKYYLLIKKLNQIRDKVKIDKIGQKELKVTIDFYSYSRGNQVLVALTNQGYYKKQQLHYIVPNSPFESNTRICDILSDECINVNEDESVDIYLTNGQPRVYVRESLM</sequence>
<dbReference type="AlphaFoldDB" id="A0AA86V1X1"/>
<evidence type="ECO:0000256" key="5">
    <source>
        <dbReference type="ARBA" id="ARBA00023157"/>
    </source>
</evidence>
<dbReference type="EMBL" id="CAXDID020000309">
    <property type="protein sequence ID" value="CAL6074566.1"/>
    <property type="molecule type" value="Genomic_DNA"/>
</dbReference>
<reference evidence="11" key="1">
    <citation type="submission" date="2023-06" db="EMBL/GenBank/DDBJ databases">
        <authorList>
            <person name="Kurt Z."/>
        </authorList>
    </citation>
    <scope>NUCLEOTIDE SEQUENCE</scope>
</reference>
<evidence type="ECO:0000256" key="3">
    <source>
        <dbReference type="ARBA" id="ARBA00022729"/>
    </source>
</evidence>
<comment type="cofactor">
    <cofactor evidence="1">
        <name>Ca(2+)</name>
        <dbReference type="ChEBI" id="CHEBI:29108"/>
    </cofactor>
</comment>
<evidence type="ECO:0000256" key="7">
    <source>
        <dbReference type="ARBA" id="ARBA00023277"/>
    </source>
</evidence>
<evidence type="ECO:0000313" key="13">
    <source>
        <dbReference type="Proteomes" id="UP001642409"/>
    </source>
</evidence>
<evidence type="ECO:0000256" key="2">
    <source>
        <dbReference type="ARBA" id="ARBA00022723"/>
    </source>
</evidence>
<comment type="caution">
    <text evidence="11">The sequence shown here is derived from an EMBL/GenBank/DDBJ whole genome shotgun (WGS) entry which is preliminary data.</text>
</comment>
<evidence type="ECO:0000259" key="9">
    <source>
        <dbReference type="Pfam" id="PF00128"/>
    </source>
</evidence>
<accession>A0AA86V1X1</accession>
<keyword evidence="4" id="KW-0378">Hydrolase</keyword>
<feature type="domain" description="Glycosyl hydrolase family 13 catalytic" evidence="9">
    <location>
        <begin position="22"/>
        <end position="78"/>
    </location>
</feature>
<evidence type="ECO:0000256" key="8">
    <source>
        <dbReference type="ARBA" id="ARBA00023295"/>
    </source>
</evidence>
<dbReference type="InterPro" id="IPR013780">
    <property type="entry name" value="Glyco_hydro_b"/>
</dbReference>
<dbReference type="Gene3D" id="2.60.40.1180">
    <property type="entry name" value="Golgi alpha-mannosidase II"/>
    <property type="match status" value="1"/>
</dbReference>